<dbReference type="GO" id="GO:0005634">
    <property type="term" value="C:nucleus"/>
    <property type="evidence" value="ECO:0007669"/>
    <property type="project" value="UniProtKB-SubCell"/>
</dbReference>
<sequence length="485" mass="51451">MASSKDTPQASSSSNPTEYLRSAQFAKSSDGPAVSPDSAVTASDLLLGAYDPAKLHPLAELGDKLDYLLLEDDKTSELPGAGTAIPSRGWSDDLCYGTGTMYLSGLAIGGVWGLREGARRPLAVSNTRLRINSVLNSVTRRGTFIGNSAGVLALVYNGVNSSIDAARGKHDTLGSIAAGGITGALYKSTAGVKPALSAAILMTKVNRAVCCCSRKKAKVAARIKRHGSSGGSSGHSSPQTTYSSASIFSRGSSSGSSPLSSHGSLSDGSPSPPSSHFRPQPQPRILISSLLSDPYAVTYHLEVIQHPVRAAEFRDAPLSRLPITPPVIVRLIIRDTSGNLIVPNAELPFLIAHLCLYTENGQMPLDSGYSRTSASGPMLYGNLVSSVAQFEDLQGNRGLFFVFPDVSIRWCGRYQLGVTLLRLSDIASPGVIGTAHQTSGLAETRTRPFDVLPRQHYTALPQTRLTQSFMRQGARMFTFIPPNHP</sequence>
<proteinExistence type="predicted"/>
<dbReference type="Pfam" id="PF11754">
    <property type="entry name" value="Velvet"/>
    <property type="match status" value="2"/>
</dbReference>
<feature type="region of interest" description="Disordered" evidence="5">
    <location>
        <begin position="1"/>
        <end position="38"/>
    </location>
</feature>
<dbReference type="Gene3D" id="2.60.40.3960">
    <property type="entry name" value="Velvet domain"/>
    <property type="match status" value="1"/>
</dbReference>
<dbReference type="InterPro" id="IPR037525">
    <property type="entry name" value="Velvet_dom"/>
</dbReference>
<accession>A0A0W0FWV6</accession>
<feature type="region of interest" description="Disordered" evidence="5">
    <location>
        <begin position="223"/>
        <end position="280"/>
    </location>
</feature>
<evidence type="ECO:0000256" key="1">
    <source>
        <dbReference type="ARBA" id="ARBA00004123"/>
    </source>
</evidence>
<evidence type="ECO:0000256" key="4">
    <source>
        <dbReference type="ARBA" id="ARBA00023242"/>
    </source>
</evidence>
<keyword evidence="2" id="KW-0805">Transcription regulation</keyword>
<evidence type="ECO:0000313" key="8">
    <source>
        <dbReference type="Proteomes" id="UP000054988"/>
    </source>
</evidence>
<comment type="caution">
    <text evidence="7">The sequence shown here is derived from an EMBL/GenBank/DDBJ whole genome shotgun (WGS) entry which is preliminary data.</text>
</comment>
<dbReference type="EMBL" id="LATX01001542">
    <property type="protein sequence ID" value="KTB40844.1"/>
    <property type="molecule type" value="Genomic_DNA"/>
</dbReference>
<keyword evidence="4" id="KW-0539">Nucleus</keyword>
<feature type="domain" description="Velvet" evidence="6">
    <location>
        <begin position="294"/>
        <end position="479"/>
    </location>
</feature>
<evidence type="ECO:0000256" key="2">
    <source>
        <dbReference type="ARBA" id="ARBA00023015"/>
    </source>
</evidence>
<comment type="subcellular location">
    <subcellularLocation>
        <location evidence="1">Nucleus</location>
    </subcellularLocation>
</comment>
<dbReference type="PANTHER" id="PTHR33572:SF15">
    <property type="entry name" value="VELVET DOMAIN-CONTAINING PROTEIN"/>
    <property type="match status" value="1"/>
</dbReference>
<evidence type="ECO:0000256" key="5">
    <source>
        <dbReference type="SAM" id="MobiDB-lite"/>
    </source>
</evidence>
<evidence type="ECO:0000256" key="3">
    <source>
        <dbReference type="ARBA" id="ARBA00023163"/>
    </source>
</evidence>
<evidence type="ECO:0000259" key="6">
    <source>
        <dbReference type="PROSITE" id="PS51821"/>
    </source>
</evidence>
<feature type="compositionally biased region" description="Low complexity" evidence="5">
    <location>
        <begin position="243"/>
        <end position="269"/>
    </location>
</feature>
<dbReference type="InterPro" id="IPR038491">
    <property type="entry name" value="Velvet_dom_sf"/>
</dbReference>
<dbReference type="Pfam" id="PF02466">
    <property type="entry name" value="Tim17"/>
    <property type="match status" value="1"/>
</dbReference>
<evidence type="ECO:0000313" key="7">
    <source>
        <dbReference type="EMBL" id="KTB40844.1"/>
    </source>
</evidence>
<gene>
    <name evidence="7" type="ORF">WG66_6549</name>
</gene>
<dbReference type="eggNOG" id="ENOG502SD4K">
    <property type="taxonomic scope" value="Eukaryota"/>
</dbReference>
<dbReference type="PROSITE" id="PS51821">
    <property type="entry name" value="VELVET"/>
    <property type="match status" value="1"/>
</dbReference>
<keyword evidence="3" id="KW-0804">Transcription</keyword>
<dbReference type="Proteomes" id="UP000054988">
    <property type="component" value="Unassembled WGS sequence"/>
</dbReference>
<organism evidence="7 8">
    <name type="scientific">Moniliophthora roreri</name>
    <name type="common">Frosty pod rot fungus</name>
    <name type="synonym">Monilia roreri</name>
    <dbReference type="NCBI Taxonomy" id="221103"/>
    <lineage>
        <taxon>Eukaryota</taxon>
        <taxon>Fungi</taxon>
        <taxon>Dikarya</taxon>
        <taxon>Basidiomycota</taxon>
        <taxon>Agaricomycotina</taxon>
        <taxon>Agaricomycetes</taxon>
        <taxon>Agaricomycetidae</taxon>
        <taxon>Agaricales</taxon>
        <taxon>Marasmiineae</taxon>
        <taxon>Marasmiaceae</taxon>
        <taxon>Moniliophthora</taxon>
    </lineage>
</organism>
<reference evidence="7 8" key="1">
    <citation type="submission" date="2015-12" db="EMBL/GenBank/DDBJ databases">
        <title>Draft genome sequence of Moniliophthora roreri, the causal agent of frosty pod rot of cacao.</title>
        <authorList>
            <person name="Aime M.C."/>
            <person name="Diaz-Valderrama J.R."/>
            <person name="Kijpornyongpan T."/>
            <person name="Phillips-Mora W."/>
        </authorList>
    </citation>
    <scope>NUCLEOTIDE SEQUENCE [LARGE SCALE GENOMIC DNA]</scope>
    <source>
        <strain evidence="7 8">MCA 2952</strain>
    </source>
</reference>
<dbReference type="PANTHER" id="PTHR33572">
    <property type="entry name" value="SPORE DEVELOPMENT REGULATOR VOSA"/>
    <property type="match status" value="1"/>
</dbReference>
<name>A0A0W0FWV6_MONRR</name>
<dbReference type="InterPro" id="IPR021740">
    <property type="entry name" value="Velvet"/>
</dbReference>
<feature type="compositionally biased region" description="Polar residues" evidence="5">
    <location>
        <begin position="1"/>
        <end position="17"/>
    </location>
</feature>
<protein>
    <recommendedName>
        <fullName evidence="6">Velvet domain-containing protein</fullName>
    </recommendedName>
</protein>
<dbReference type="AlphaFoldDB" id="A0A0W0FWV6"/>